<comment type="caution">
    <text evidence="2">The sequence shown here is derived from an EMBL/GenBank/DDBJ whole genome shotgun (WGS) entry which is preliminary data.</text>
</comment>
<evidence type="ECO:0000256" key="1">
    <source>
        <dbReference type="SAM" id="Phobius"/>
    </source>
</evidence>
<gene>
    <name evidence="2" type="ORF">L249_0801</name>
</gene>
<feature type="transmembrane region" description="Helical" evidence="1">
    <location>
        <begin position="154"/>
        <end position="171"/>
    </location>
</feature>
<name>A0A367LFY0_9HYPO</name>
<evidence type="ECO:0000313" key="2">
    <source>
        <dbReference type="EMBL" id="RCI13297.1"/>
    </source>
</evidence>
<dbReference type="Proteomes" id="UP000253664">
    <property type="component" value="Unassembled WGS sequence"/>
</dbReference>
<feature type="transmembrane region" description="Helical" evidence="1">
    <location>
        <begin position="127"/>
        <end position="148"/>
    </location>
</feature>
<evidence type="ECO:0000313" key="3">
    <source>
        <dbReference type="Proteomes" id="UP000253664"/>
    </source>
</evidence>
<reference evidence="2 3" key="1">
    <citation type="journal article" date="2015" name="BMC Genomics">
        <title>Insights from the genome of Ophiocordyceps polyrhachis-furcata to pathogenicity and host specificity in insect fungi.</title>
        <authorList>
            <person name="Wichadakul D."/>
            <person name="Kobmoo N."/>
            <person name="Ingsriswang S."/>
            <person name="Tangphatsornruang S."/>
            <person name="Chantasingh D."/>
            <person name="Luangsa-ard J.J."/>
            <person name="Eurwilaichitr L."/>
        </authorList>
    </citation>
    <scope>NUCLEOTIDE SEQUENCE [LARGE SCALE GENOMIC DNA]</scope>
    <source>
        <strain evidence="2 3">BCC 54312</strain>
    </source>
</reference>
<proteinExistence type="predicted"/>
<keyword evidence="3" id="KW-1185">Reference proteome</keyword>
<accession>A0A367LFY0</accession>
<protein>
    <submittedName>
        <fullName evidence="2">Uncharacterized protein</fullName>
    </submittedName>
</protein>
<keyword evidence="1" id="KW-1133">Transmembrane helix</keyword>
<dbReference type="AlphaFoldDB" id="A0A367LFY0"/>
<keyword evidence="1" id="KW-0472">Membrane</keyword>
<organism evidence="2 3">
    <name type="scientific">Ophiocordyceps polyrhachis-furcata BCC 54312</name>
    <dbReference type="NCBI Taxonomy" id="1330021"/>
    <lineage>
        <taxon>Eukaryota</taxon>
        <taxon>Fungi</taxon>
        <taxon>Dikarya</taxon>
        <taxon>Ascomycota</taxon>
        <taxon>Pezizomycotina</taxon>
        <taxon>Sordariomycetes</taxon>
        <taxon>Hypocreomycetidae</taxon>
        <taxon>Hypocreales</taxon>
        <taxon>Ophiocordycipitaceae</taxon>
        <taxon>Ophiocordyceps</taxon>
    </lineage>
</organism>
<keyword evidence="1" id="KW-0812">Transmembrane</keyword>
<sequence length="227" mass="25949">MQTAYVKNFSQGFLAEKFSVGCPAMSEIFRLLPSSTRTSFSVRISTDPGIQYLLDCPSVSIYPESVVARKNPDSSTHALYWLRLNLVELLGEREYPSLGTVVWIQIEAESQLSCLIKRLKDEQYKDTIALLFLIFTLVFIALICYLIYIFLAGFLLLFGFLFNLCSAIFNTSSQRLCITLTEQHLMFSRTKERSINSSFANNLYIVTQPRYYTLKNLVRQASLSHKA</sequence>
<dbReference type="EMBL" id="LKCN02000007">
    <property type="protein sequence ID" value="RCI13297.1"/>
    <property type="molecule type" value="Genomic_DNA"/>
</dbReference>